<keyword evidence="2" id="KW-1185">Reference proteome</keyword>
<reference evidence="1" key="1">
    <citation type="submission" date="2022-09" db="EMBL/GenBank/DDBJ databases">
        <title>A Global Phylogenomic Analysis of the Shiitake Genus Lentinula.</title>
        <authorList>
            <consortium name="DOE Joint Genome Institute"/>
            <person name="Sierra-Patev S."/>
            <person name="Min B."/>
            <person name="Naranjo-Ortiz M."/>
            <person name="Looney B."/>
            <person name="Konkel Z."/>
            <person name="Slot J.C."/>
            <person name="Sakamoto Y."/>
            <person name="Steenwyk J.L."/>
            <person name="Rokas A."/>
            <person name="Carro J."/>
            <person name="Camarero S."/>
            <person name="Ferreira P."/>
            <person name="Molpeceres G."/>
            <person name="Ruiz-Duenas F.J."/>
            <person name="Serrano A."/>
            <person name="Henrissat B."/>
            <person name="Drula E."/>
            <person name="Hughes K.W."/>
            <person name="Mata J.L."/>
            <person name="Ishikawa N.K."/>
            <person name="Vargas-Isla R."/>
            <person name="Ushijima S."/>
            <person name="Smith C.A."/>
            <person name="Ahrendt S."/>
            <person name="Andreopoulos W."/>
            <person name="He G."/>
            <person name="Labutti K."/>
            <person name="Lipzen A."/>
            <person name="Ng V."/>
            <person name="Riley R."/>
            <person name="Sandor L."/>
            <person name="Barry K."/>
            <person name="Martinez A.T."/>
            <person name="Xiao Y."/>
            <person name="Gibbons J.G."/>
            <person name="Terashima K."/>
            <person name="Grigoriev I.V."/>
            <person name="Hibbett D.S."/>
        </authorList>
    </citation>
    <scope>NUCLEOTIDE SEQUENCE</scope>
    <source>
        <strain evidence="1">TMI1499</strain>
    </source>
</reference>
<feature type="non-terminal residue" evidence="1">
    <location>
        <position position="415"/>
    </location>
</feature>
<comment type="caution">
    <text evidence="1">The sequence shown here is derived from an EMBL/GenBank/DDBJ whole genome shotgun (WGS) entry which is preliminary data.</text>
</comment>
<evidence type="ECO:0000313" key="1">
    <source>
        <dbReference type="EMBL" id="KAJ3803636.1"/>
    </source>
</evidence>
<gene>
    <name evidence="1" type="ORF">F5876DRAFT_84839</name>
</gene>
<sequence>MLDEKDTVKADQQELRELLALQQGEAVVAAKRKRDRSPLPVAGPSRKKVRSDAPKKCSRRRSPVAATIPDSPLRIRLVVPPSRPVLASSSPPVRPRSSPSLMEVLHRDLPMQGPSDLVRLAAAAEVHPGLVQQAGSSSPAQTSIKGAGQDLLSLKMPPILRPALVPRNPASHPYRAENQRLAARVRLLESQLADSQRENSSLTSALRDTSHALESRQREVEILQSRDPPAPGGVSSHHRPDYSPRAFACLTFILQSLLERFQKVEEELCITKKDRDDAAGKLSTFSRRISELRTALLYQHGITDEGNALSTRQRARLEELQEEVHRTRGRAAFVERMIKEYPDEGYYEVVLPPLPQLEGDLVKVRADLRPVATLAHRLYCSDPATILHHHNRYIGAIIEAVVAFLRRALETEDPD</sequence>
<name>A0ACC1TG04_9AGAR</name>
<dbReference type="EMBL" id="MU797136">
    <property type="protein sequence ID" value="KAJ3803636.1"/>
    <property type="molecule type" value="Genomic_DNA"/>
</dbReference>
<organism evidence="1 2">
    <name type="scientific">Lentinula aff. lateritia</name>
    <dbReference type="NCBI Taxonomy" id="2804960"/>
    <lineage>
        <taxon>Eukaryota</taxon>
        <taxon>Fungi</taxon>
        <taxon>Dikarya</taxon>
        <taxon>Basidiomycota</taxon>
        <taxon>Agaricomycotina</taxon>
        <taxon>Agaricomycetes</taxon>
        <taxon>Agaricomycetidae</taxon>
        <taxon>Agaricales</taxon>
        <taxon>Marasmiineae</taxon>
        <taxon>Omphalotaceae</taxon>
        <taxon>Lentinula</taxon>
    </lineage>
</organism>
<dbReference type="Proteomes" id="UP001163835">
    <property type="component" value="Unassembled WGS sequence"/>
</dbReference>
<protein>
    <submittedName>
        <fullName evidence="1">Uncharacterized protein</fullName>
    </submittedName>
</protein>
<evidence type="ECO:0000313" key="2">
    <source>
        <dbReference type="Proteomes" id="UP001163835"/>
    </source>
</evidence>
<proteinExistence type="predicted"/>
<accession>A0ACC1TG04</accession>